<dbReference type="AlphaFoldDB" id="A0A6A1WEU5"/>
<evidence type="ECO:0000313" key="3">
    <source>
        <dbReference type="EMBL" id="KAB1223819.1"/>
    </source>
</evidence>
<feature type="chain" id="PRO_5025545059" evidence="2">
    <location>
        <begin position="20"/>
        <end position="96"/>
    </location>
</feature>
<keyword evidence="4" id="KW-1185">Reference proteome</keyword>
<evidence type="ECO:0000256" key="1">
    <source>
        <dbReference type="SAM" id="MobiDB-lite"/>
    </source>
</evidence>
<accession>A0A6A1WEU5</accession>
<organism evidence="3 4">
    <name type="scientific">Morella rubra</name>
    <name type="common">Chinese bayberry</name>
    <dbReference type="NCBI Taxonomy" id="262757"/>
    <lineage>
        <taxon>Eukaryota</taxon>
        <taxon>Viridiplantae</taxon>
        <taxon>Streptophyta</taxon>
        <taxon>Embryophyta</taxon>
        <taxon>Tracheophyta</taxon>
        <taxon>Spermatophyta</taxon>
        <taxon>Magnoliopsida</taxon>
        <taxon>eudicotyledons</taxon>
        <taxon>Gunneridae</taxon>
        <taxon>Pentapetalae</taxon>
        <taxon>rosids</taxon>
        <taxon>fabids</taxon>
        <taxon>Fagales</taxon>
        <taxon>Myricaceae</taxon>
        <taxon>Morella</taxon>
    </lineage>
</organism>
<reference evidence="3 4" key="1">
    <citation type="journal article" date="2019" name="Plant Biotechnol. J.">
        <title>The red bayberry genome and genetic basis of sex determination.</title>
        <authorList>
            <person name="Jia H.M."/>
            <person name="Jia H.J."/>
            <person name="Cai Q.L."/>
            <person name="Wang Y."/>
            <person name="Zhao H.B."/>
            <person name="Yang W.F."/>
            <person name="Wang G.Y."/>
            <person name="Li Y.H."/>
            <person name="Zhan D.L."/>
            <person name="Shen Y.T."/>
            <person name="Niu Q.F."/>
            <person name="Chang L."/>
            <person name="Qiu J."/>
            <person name="Zhao L."/>
            <person name="Xie H.B."/>
            <person name="Fu W.Y."/>
            <person name="Jin J."/>
            <person name="Li X.W."/>
            <person name="Jiao Y."/>
            <person name="Zhou C.C."/>
            <person name="Tu T."/>
            <person name="Chai C.Y."/>
            <person name="Gao J.L."/>
            <person name="Fan L.J."/>
            <person name="van de Weg E."/>
            <person name="Wang J.Y."/>
            <person name="Gao Z.S."/>
        </authorList>
    </citation>
    <scope>NUCLEOTIDE SEQUENCE [LARGE SCALE GENOMIC DNA]</scope>
    <source>
        <tissue evidence="3">Leaves</tissue>
    </source>
</reference>
<dbReference type="PANTHER" id="PTHR36040:SF3">
    <property type="entry name" value="OS04G0188500 PROTEIN"/>
    <property type="match status" value="1"/>
</dbReference>
<gene>
    <name evidence="3" type="ORF">CJ030_MR2G012872</name>
</gene>
<feature type="region of interest" description="Disordered" evidence="1">
    <location>
        <begin position="28"/>
        <end position="96"/>
    </location>
</feature>
<feature type="compositionally biased region" description="Basic and acidic residues" evidence="1">
    <location>
        <begin position="40"/>
        <end position="54"/>
    </location>
</feature>
<dbReference type="Proteomes" id="UP000516437">
    <property type="component" value="Chromosome 2"/>
</dbReference>
<protein>
    <submittedName>
        <fullName evidence="3">Uncharacterized protein</fullName>
    </submittedName>
</protein>
<keyword evidence="2" id="KW-0732">Signal</keyword>
<evidence type="ECO:0000256" key="2">
    <source>
        <dbReference type="SAM" id="SignalP"/>
    </source>
</evidence>
<evidence type="ECO:0000313" key="4">
    <source>
        <dbReference type="Proteomes" id="UP000516437"/>
    </source>
</evidence>
<dbReference type="PANTHER" id="PTHR36040">
    <property type="entry name" value="OS04G0188500 PROTEIN"/>
    <property type="match status" value="1"/>
</dbReference>
<feature type="signal peptide" evidence="2">
    <location>
        <begin position="1"/>
        <end position="19"/>
    </location>
</feature>
<feature type="compositionally biased region" description="Gly residues" evidence="1">
    <location>
        <begin position="82"/>
        <end position="96"/>
    </location>
</feature>
<dbReference type="EMBL" id="RXIC02000020">
    <property type="protein sequence ID" value="KAB1223819.1"/>
    <property type="molecule type" value="Genomic_DNA"/>
</dbReference>
<comment type="caution">
    <text evidence="3">The sequence shown here is derived from an EMBL/GenBank/DDBJ whole genome shotgun (WGS) entry which is preliminary data.</text>
</comment>
<proteinExistence type="predicted"/>
<dbReference type="OrthoDB" id="680258at2759"/>
<sequence length="96" mass="10522">MKLLVLFFVLMVLNASCLAAPRRAMLGRGTNGQQQQYHVQKKEAAPEARKEGSKDVQYTDSSNIDNHHNIPRQYYNGWDGTSPGGNGNSDNGGSGR</sequence>
<name>A0A6A1WEU5_9ROSI</name>